<dbReference type="PANTHER" id="PTHR23082:SF0">
    <property type="entry name" value="GENERAL TRANSCRIPTION FACTOR 3C POLYPEPTIDE 3"/>
    <property type="match status" value="1"/>
</dbReference>
<dbReference type="AlphaFoldDB" id="A0A1V9YXW6"/>
<feature type="region of interest" description="Disordered" evidence="2">
    <location>
        <begin position="1"/>
        <end position="67"/>
    </location>
</feature>
<dbReference type="Gene3D" id="1.25.40.10">
    <property type="entry name" value="Tetratricopeptide repeat domain"/>
    <property type="match status" value="3"/>
</dbReference>
<dbReference type="InterPro" id="IPR019734">
    <property type="entry name" value="TPR_rpt"/>
</dbReference>
<dbReference type="PANTHER" id="PTHR23082">
    <property type="entry name" value="TRANSCRIPTION INITIATION FACTOR IIIC TFIIIC , POLYPEPTIDE 3-RELATED"/>
    <property type="match status" value="1"/>
</dbReference>
<feature type="repeat" description="TPR" evidence="1">
    <location>
        <begin position="390"/>
        <end position="423"/>
    </location>
</feature>
<dbReference type="PROSITE" id="PS50005">
    <property type="entry name" value="TPR"/>
    <property type="match status" value="2"/>
</dbReference>
<dbReference type="InterPro" id="IPR039340">
    <property type="entry name" value="Tfc4/TFIIIC-102/Sfc4"/>
</dbReference>
<comment type="caution">
    <text evidence="3">The sequence shown here is derived from an EMBL/GenBank/DDBJ whole genome shotgun (WGS) entry which is preliminary data.</text>
</comment>
<feature type="compositionally biased region" description="Acidic residues" evidence="2">
    <location>
        <begin position="29"/>
        <end position="41"/>
    </location>
</feature>
<sequence>MSFQTLLESTTVEELANEASSSDSLYETPSEEESSDDDDAASDAGDAKAPRKRRRAEDTFAEDEDDSDLERQIWGKRRRHIRGLRRRRRHRNLVPPEFSELMGEANAAYMSGDHERAITMLKDFIKKAPTVPDPYHTLGMIYEKQDEPTKAIQFYLIACTLTSSDAALWRRVGEMAKENGNPDQATYCYKMACQADPKDIATLYLYAETCKEQGDNRRAAETLKKIALLVPDDLSIWLQVAECFHSNGQKLEAIDALTTCIRRASNNEEAVQYELHAVNMLSDLYITLMQYSDAVTLIEDMFDRKKVSDDDELQVTLPLDIVVKYGICQLNLGDLELGETMFQILFAHDLATFGDLHVDVAEAYAIIGNHDPTVISILEKLLDVPALCSDKVYVLLGQAYERQSKGIEALSFFEKALQVQAQTAIDPHVAYSALSLCLALGKPAHGLKLFQEFVATAVLCPPIRPHWVNTRSTLKAPQPSDEGLELDEDPEEEAEEDDDEDDDEDEDEDDDSLSGWSDPAFSVDAMENQIRLKLLLLYGRLHRANGDSDMLCKVGIPVIMLSLQQSKRLIGSRRLMRKMQRYYDDKSNKAAVDNVQLGDIQANVWLTLRATYVVNPEDPVARDTLIGIVMRVAQQILVLRVLSKMEHYELIMDVGTALTEIGQHACAIELLTEVNCSDKVSDPTLRYNLRFLALTTALAFKENRMAYECARLNILEDPEDVGFWNLFCHVISFTGVFSWHQKFLAKVLRDHPKCVPAMIMAGHRSSAYDISALAVGELTLAHLELPEDPLVLLCIGLAYLNSSMQRTVQDRQQSVVKSFAFLQSYQAKRIAQHEKLGAAGFGADLAKVEGWYNTARGYHQLDLNHLAIAMYERVLRYYDKNQAPTEYRLCRDAAYNLSLIYKKSGAVDLAHHLLHKYLVVD</sequence>
<dbReference type="GO" id="GO:0006383">
    <property type="term" value="P:transcription by RNA polymerase III"/>
    <property type="evidence" value="ECO:0007669"/>
    <property type="project" value="InterPro"/>
</dbReference>
<dbReference type="Proteomes" id="UP000243579">
    <property type="component" value="Unassembled WGS sequence"/>
</dbReference>
<dbReference type="SUPFAM" id="SSF48452">
    <property type="entry name" value="TPR-like"/>
    <property type="match status" value="3"/>
</dbReference>
<gene>
    <name evidence="3" type="ORF">ACHHYP_05471</name>
</gene>
<dbReference type="STRING" id="1202772.A0A1V9YXW6"/>
<dbReference type="InterPro" id="IPR011990">
    <property type="entry name" value="TPR-like_helical_dom_sf"/>
</dbReference>
<feature type="compositionally biased region" description="Polar residues" evidence="2">
    <location>
        <begin position="1"/>
        <end position="27"/>
    </location>
</feature>
<feature type="region of interest" description="Disordered" evidence="2">
    <location>
        <begin position="471"/>
        <end position="519"/>
    </location>
</feature>
<dbReference type="EMBL" id="JNBR01000620">
    <property type="protein sequence ID" value="OQR90497.1"/>
    <property type="molecule type" value="Genomic_DNA"/>
</dbReference>
<feature type="compositionally biased region" description="Acidic residues" evidence="2">
    <location>
        <begin position="482"/>
        <end position="512"/>
    </location>
</feature>
<dbReference type="SMART" id="SM00028">
    <property type="entry name" value="TPR"/>
    <property type="match status" value="7"/>
</dbReference>
<evidence type="ECO:0000313" key="3">
    <source>
        <dbReference type="EMBL" id="OQR90497.1"/>
    </source>
</evidence>
<dbReference type="GO" id="GO:0000127">
    <property type="term" value="C:transcription factor TFIIIC complex"/>
    <property type="evidence" value="ECO:0007669"/>
    <property type="project" value="TreeGrafter"/>
</dbReference>
<evidence type="ECO:0000256" key="1">
    <source>
        <dbReference type="PROSITE-ProRule" id="PRU00339"/>
    </source>
</evidence>
<evidence type="ECO:0000256" key="2">
    <source>
        <dbReference type="SAM" id="MobiDB-lite"/>
    </source>
</evidence>
<keyword evidence="1" id="KW-0802">TPR repeat</keyword>
<dbReference type="Pfam" id="PF14559">
    <property type="entry name" value="TPR_19"/>
    <property type="match status" value="1"/>
</dbReference>
<evidence type="ECO:0000313" key="4">
    <source>
        <dbReference type="Proteomes" id="UP000243579"/>
    </source>
</evidence>
<organism evidence="3 4">
    <name type="scientific">Achlya hypogyna</name>
    <name type="common">Oomycete</name>
    <name type="synonym">Protoachlya hypogyna</name>
    <dbReference type="NCBI Taxonomy" id="1202772"/>
    <lineage>
        <taxon>Eukaryota</taxon>
        <taxon>Sar</taxon>
        <taxon>Stramenopiles</taxon>
        <taxon>Oomycota</taxon>
        <taxon>Saprolegniomycetes</taxon>
        <taxon>Saprolegniales</taxon>
        <taxon>Achlyaceae</taxon>
        <taxon>Achlya</taxon>
    </lineage>
</organism>
<protein>
    <submittedName>
        <fullName evidence="3">Transcription factor</fullName>
    </submittedName>
</protein>
<dbReference type="Pfam" id="PF13181">
    <property type="entry name" value="TPR_8"/>
    <property type="match status" value="1"/>
</dbReference>
<keyword evidence="4" id="KW-1185">Reference proteome</keyword>
<proteinExistence type="predicted"/>
<dbReference type="OrthoDB" id="9991317at2759"/>
<feature type="repeat" description="TPR" evidence="1">
    <location>
        <begin position="166"/>
        <end position="199"/>
    </location>
</feature>
<accession>A0A1V9YXW6</accession>
<reference evidence="3 4" key="1">
    <citation type="journal article" date="2014" name="Genome Biol. Evol.">
        <title>The secreted proteins of Achlya hypogyna and Thraustotheca clavata identify the ancestral oomycete secretome and reveal gene acquisitions by horizontal gene transfer.</title>
        <authorList>
            <person name="Misner I."/>
            <person name="Blouin N."/>
            <person name="Leonard G."/>
            <person name="Richards T.A."/>
            <person name="Lane C.E."/>
        </authorList>
    </citation>
    <scope>NUCLEOTIDE SEQUENCE [LARGE SCALE GENOMIC DNA]</scope>
    <source>
        <strain evidence="3 4">ATCC 48635</strain>
    </source>
</reference>
<name>A0A1V9YXW6_ACHHY</name>